<evidence type="ECO:0000313" key="1">
    <source>
        <dbReference type="EMBL" id="TKW24646.1"/>
    </source>
</evidence>
<keyword evidence="2" id="KW-1185">Reference proteome</keyword>
<sequence>MDAYTDRYIHPSTRFVAYTWPIATYIPAACTFNVHSICIVQYTSPVALCGVPTF</sequence>
<dbReference type="EMBL" id="CM016554">
    <property type="protein sequence ID" value="TKW24646.1"/>
    <property type="molecule type" value="Genomic_DNA"/>
</dbReference>
<dbReference type="Proteomes" id="UP000298652">
    <property type="component" value="Chromosome 3"/>
</dbReference>
<accession>A0A4V6DCC4</accession>
<organism evidence="1 2">
    <name type="scientific">Setaria viridis</name>
    <name type="common">Green bristlegrass</name>
    <name type="synonym">Setaria italica subsp. viridis</name>
    <dbReference type="NCBI Taxonomy" id="4556"/>
    <lineage>
        <taxon>Eukaryota</taxon>
        <taxon>Viridiplantae</taxon>
        <taxon>Streptophyta</taxon>
        <taxon>Embryophyta</taxon>
        <taxon>Tracheophyta</taxon>
        <taxon>Spermatophyta</taxon>
        <taxon>Magnoliopsida</taxon>
        <taxon>Liliopsida</taxon>
        <taxon>Poales</taxon>
        <taxon>Poaceae</taxon>
        <taxon>PACMAD clade</taxon>
        <taxon>Panicoideae</taxon>
        <taxon>Panicodae</taxon>
        <taxon>Paniceae</taxon>
        <taxon>Cenchrinae</taxon>
        <taxon>Setaria</taxon>
    </lineage>
</organism>
<reference evidence="1" key="1">
    <citation type="submission" date="2019-03" db="EMBL/GenBank/DDBJ databases">
        <title>WGS assembly of Setaria viridis.</title>
        <authorList>
            <person name="Huang P."/>
            <person name="Jenkins J."/>
            <person name="Grimwood J."/>
            <person name="Barry K."/>
            <person name="Healey A."/>
            <person name="Mamidi S."/>
            <person name="Sreedasyam A."/>
            <person name="Shu S."/>
            <person name="Feldman M."/>
            <person name="Wu J."/>
            <person name="Yu Y."/>
            <person name="Chen C."/>
            <person name="Johnson J."/>
            <person name="Rokhsar D."/>
            <person name="Baxter I."/>
            <person name="Schmutz J."/>
            <person name="Brutnell T."/>
            <person name="Kellogg E."/>
        </authorList>
    </citation>
    <scope>NUCLEOTIDE SEQUENCE [LARGE SCALE GENOMIC DNA]</scope>
</reference>
<protein>
    <submittedName>
        <fullName evidence="1">Uncharacterized protein</fullName>
    </submittedName>
</protein>
<name>A0A4V6DCC4_SETVI</name>
<dbReference type="Gramene" id="TKW24646">
    <property type="protein sequence ID" value="TKW24646"/>
    <property type="gene ID" value="SEVIR_3G062866v2"/>
</dbReference>
<proteinExistence type="predicted"/>
<evidence type="ECO:0000313" key="2">
    <source>
        <dbReference type="Proteomes" id="UP000298652"/>
    </source>
</evidence>
<gene>
    <name evidence="1" type="ORF">SEVIR_3G062866v2</name>
</gene>
<dbReference type="AlphaFoldDB" id="A0A4V6DCC4"/>